<keyword evidence="1" id="KW-0732">Signal</keyword>
<feature type="signal peptide" evidence="1">
    <location>
        <begin position="1"/>
        <end position="25"/>
    </location>
</feature>
<proteinExistence type="predicted"/>
<accession>A0A0M9G0R4</accession>
<evidence type="ECO:0000256" key="1">
    <source>
        <dbReference type="SAM" id="SignalP"/>
    </source>
</evidence>
<dbReference type="EMBL" id="LGTL01000009">
    <property type="protein sequence ID" value="KPA79995.1"/>
    <property type="molecule type" value="Genomic_DNA"/>
</dbReference>
<evidence type="ECO:0000313" key="2">
    <source>
        <dbReference type="EMBL" id="KPA79995.1"/>
    </source>
</evidence>
<feature type="chain" id="PRO_5007418423" evidence="1">
    <location>
        <begin position="26"/>
        <end position="152"/>
    </location>
</feature>
<dbReference type="OrthoDB" id="256047at2759"/>
<dbReference type="AlphaFoldDB" id="A0A0M9G0R4"/>
<comment type="caution">
    <text evidence="2">The sequence shown here is derived from an EMBL/GenBank/DDBJ whole genome shotgun (WGS) entry which is preliminary data.</text>
</comment>
<reference evidence="2 3" key="1">
    <citation type="submission" date="2015-07" db="EMBL/GenBank/DDBJ databases">
        <title>High-quality genome of monoxenous trypanosomatid Leptomonas pyrrhocoris.</title>
        <authorList>
            <person name="Flegontov P."/>
            <person name="Butenko A."/>
            <person name="Firsov S."/>
            <person name="Vlcek C."/>
            <person name="Logacheva M.D."/>
            <person name="Field M."/>
            <person name="Filatov D."/>
            <person name="Flegontova O."/>
            <person name="Gerasimov E."/>
            <person name="Jackson A.P."/>
            <person name="Kelly S."/>
            <person name="Opperdoes F."/>
            <person name="O'Reilly A."/>
            <person name="Votypka J."/>
            <person name="Yurchenko V."/>
            <person name="Lukes J."/>
        </authorList>
    </citation>
    <scope>NUCLEOTIDE SEQUENCE [LARGE SCALE GENOMIC DNA]</scope>
    <source>
        <strain evidence="2">H10</strain>
    </source>
</reference>
<dbReference type="RefSeq" id="XP_015658434.1">
    <property type="nucleotide sequence ID" value="XM_015802918.1"/>
</dbReference>
<gene>
    <name evidence="2" type="ORF">ABB37_05029</name>
</gene>
<organism evidence="2 3">
    <name type="scientific">Leptomonas pyrrhocoris</name>
    <name type="common">Firebug parasite</name>
    <dbReference type="NCBI Taxonomy" id="157538"/>
    <lineage>
        <taxon>Eukaryota</taxon>
        <taxon>Discoba</taxon>
        <taxon>Euglenozoa</taxon>
        <taxon>Kinetoplastea</taxon>
        <taxon>Metakinetoplastina</taxon>
        <taxon>Trypanosomatida</taxon>
        <taxon>Trypanosomatidae</taxon>
        <taxon>Leishmaniinae</taxon>
        <taxon>Leptomonas</taxon>
    </lineage>
</organism>
<dbReference type="OMA" id="SWRATCF"/>
<dbReference type="RefSeq" id="XP_015658433.1">
    <property type="nucleotide sequence ID" value="XM_015802917.1"/>
</dbReference>
<dbReference type="GeneID" id="26905320"/>
<name>A0A0M9G0R4_LEPPY</name>
<keyword evidence="3" id="KW-1185">Reference proteome</keyword>
<protein>
    <submittedName>
        <fullName evidence="2">Uncharacterized protein</fullName>
    </submittedName>
</protein>
<sequence length="152" mass="17345">MRPFLRAVSMVSLCFAYFLLVGVSAQAPPRGWRPYESKFNSLSQACYGVLEDACPPNSADRLYCLMLNQDKNDNHECNMWLGWRTVCLSFVEVKLVPNGFCGFTKEESTPELVRQCLGIVDKKELPELCHKSPYYKSLKLHSPRLMDDEGDL</sequence>
<dbReference type="VEuPathDB" id="TriTrypDB:LpyrH10_09_1290"/>
<dbReference type="EMBL" id="LGTL01000009">
    <property type="protein sequence ID" value="KPA79994.1"/>
    <property type="molecule type" value="Genomic_DNA"/>
</dbReference>
<evidence type="ECO:0000313" key="3">
    <source>
        <dbReference type="Proteomes" id="UP000037923"/>
    </source>
</evidence>
<dbReference type="Proteomes" id="UP000037923">
    <property type="component" value="Unassembled WGS sequence"/>
</dbReference>